<organism evidence="1 2">
    <name type="scientific">Mycolicibacterium canariasense</name>
    <name type="common">Mycobacterium canariasense</name>
    <dbReference type="NCBI Taxonomy" id="228230"/>
    <lineage>
        <taxon>Bacteria</taxon>
        <taxon>Bacillati</taxon>
        <taxon>Actinomycetota</taxon>
        <taxon>Actinomycetes</taxon>
        <taxon>Mycobacteriales</taxon>
        <taxon>Mycobacteriaceae</taxon>
        <taxon>Mycolicibacterium</taxon>
    </lineage>
</organism>
<comment type="caution">
    <text evidence="1">The sequence shown here is derived from an EMBL/GenBank/DDBJ whole genome shotgun (WGS) entry which is preliminary data.</text>
</comment>
<proteinExistence type="predicted"/>
<dbReference type="Proteomes" id="UP000069443">
    <property type="component" value="Unassembled WGS sequence"/>
</dbReference>
<evidence type="ECO:0000313" key="2">
    <source>
        <dbReference type="Proteomes" id="UP000069443"/>
    </source>
</evidence>
<reference evidence="2" key="2">
    <citation type="submission" date="2016-02" db="EMBL/GenBank/DDBJ databases">
        <title>Draft genome sequence of five rapidly growing Mycobacterium species.</title>
        <authorList>
            <person name="Katahira K."/>
            <person name="Gotou Y."/>
            <person name="Iida K."/>
            <person name="Ogura Y."/>
            <person name="Hayashi T."/>
        </authorList>
    </citation>
    <scope>NUCLEOTIDE SEQUENCE [LARGE SCALE GENOMIC DNA]</scope>
    <source>
        <strain evidence="2">JCM15298</strain>
    </source>
</reference>
<name>A0A100WCI3_MYCCR</name>
<protein>
    <submittedName>
        <fullName evidence="1">Uncharacterized protein</fullName>
    </submittedName>
</protein>
<reference evidence="2" key="1">
    <citation type="journal article" date="2016" name="Genome Announc.">
        <title>Draft Genome Sequences of Five Rapidly Growing Mycobacterium Species, M. thermoresistibile, M. fortuitum subsp. acetamidolyticum, M. canariasense, M. brisbanense, and M. novocastrense.</title>
        <authorList>
            <person name="Katahira K."/>
            <person name="Ogura Y."/>
            <person name="Gotoh Y."/>
            <person name="Hayashi T."/>
        </authorList>
    </citation>
    <scope>NUCLEOTIDE SEQUENCE [LARGE SCALE GENOMIC DNA]</scope>
    <source>
        <strain evidence="2">JCM15298</strain>
    </source>
</reference>
<accession>A0A100WCI3</accession>
<dbReference type="STRING" id="228230.RMCC_2457"/>
<sequence>MAEDKFQLADDEHAYMVRALTDEERAATKGMPGPVVQGWVRRRRGRGSVGAP</sequence>
<dbReference type="AlphaFoldDB" id="A0A100WCI3"/>
<dbReference type="EMBL" id="BCSY01000039">
    <property type="protein sequence ID" value="GAS95491.1"/>
    <property type="molecule type" value="Genomic_DNA"/>
</dbReference>
<gene>
    <name evidence="1" type="ORF">RMCC_2457</name>
</gene>
<keyword evidence="2" id="KW-1185">Reference proteome</keyword>
<evidence type="ECO:0000313" key="1">
    <source>
        <dbReference type="EMBL" id="GAS95491.1"/>
    </source>
</evidence>